<dbReference type="AlphaFoldDB" id="A0A1L4D151"/>
<dbReference type="Proteomes" id="UP000184731">
    <property type="component" value="Chromosome"/>
</dbReference>
<sequence length="220" mass="24433">MKNSRIGLIALFLAAISNLEAYSENIPEPITPSPKQNLIISPSKKTESKTFDYVQFLKNYNNNIIDNSSIVNIDKTTQELVNLSQDEYFKDQASRIQVELNIVISNAQRNNKKIDKNSSDYYQLKVDSLAMQNYIKEKYPEAYISLEKFKNDKESSNLLKSIPSMNSFLNSPLNDSAAVNTNVYANAEAVANAVVASNAVVATTGFVAAEVFIVIAAFVI</sequence>
<feature type="chain" id="PRO_5012182535" evidence="1">
    <location>
        <begin position="24"/>
        <end position="220"/>
    </location>
</feature>
<dbReference type="KEGG" id="saqi:AXG55_08435"/>
<proteinExistence type="predicted"/>
<keyword evidence="3" id="KW-1185">Reference proteome</keyword>
<dbReference type="OrthoDB" id="9844688at2"/>
<gene>
    <name evidence="2" type="ORF">AXG55_08435</name>
</gene>
<evidence type="ECO:0000256" key="1">
    <source>
        <dbReference type="SAM" id="SignalP"/>
    </source>
</evidence>
<evidence type="ECO:0000313" key="2">
    <source>
        <dbReference type="EMBL" id="APJ03929.1"/>
    </source>
</evidence>
<organism evidence="2 3">
    <name type="scientific">Silvanigrella aquatica</name>
    <dbReference type="NCBI Taxonomy" id="1915309"/>
    <lineage>
        <taxon>Bacteria</taxon>
        <taxon>Pseudomonadati</taxon>
        <taxon>Bdellovibrionota</taxon>
        <taxon>Oligoflexia</taxon>
        <taxon>Silvanigrellales</taxon>
        <taxon>Silvanigrellaceae</taxon>
        <taxon>Silvanigrella</taxon>
    </lineage>
</organism>
<accession>A0A1L4D151</accession>
<name>A0A1L4D151_9BACT</name>
<keyword evidence="1" id="KW-0732">Signal</keyword>
<evidence type="ECO:0000313" key="3">
    <source>
        <dbReference type="Proteomes" id="UP000184731"/>
    </source>
</evidence>
<dbReference type="RefSeq" id="WP_148697674.1">
    <property type="nucleotide sequence ID" value="NZ_CP017834.1"/>
</dbReference>
<reference evidence="2 3" key="1">
    <citation type="submission" date="2016-10" db="EMBL/GenBank/DDBJ databases">
        <title>Silvanigrella aquatica sp. nov., isolated from a freshwater lake located in the Black Forest, Germany, description of Silvanigrellaceae fam. nov., Silvanigrellales ord. nov., reclassification of the order Bdellovibrionales in the class Oligoflexia, reclassification of the families Bacteriovoracaceae and Halobacteriovoraceae in the new order Bacteriovoracales ord. nov., and reclassification of the family Pseudobacteriovoracaceae in the order Oligoflexiales.</title>
        <authorList>
            <person name="Hahn M.W."/>
            <person name="Schmidt J."/>
            <person name="Koll U."/>
            <person name="Rohde M."/>
            <person name="Verbag S."/>
            <person name="Pitt A."/>
            <person name="Nakai R."/>
            <person name="Naganuma T."/>
            <person name="Lang E."/>
        </authorList>
    </citation>
    <scope>NUCLEOTIDE SEQUENCE [LARGE SCALE GENOMIC DNA]</scope>
    <source>
        <strain evidence="2 3">MWH-Nonnen-W8red</strain>
    </source>
</reference>
<feature type="signal peptide" evidence="1">
    <location>
        <begin position="1"/>
        <end position="23"/>
    </location>
</feature>
<protein>
    <submittedName>
        <fullName evidence="2">Uncharacterized protein</fullName>
    </submittedName>
</protein>
<dbReference type="EMBL" id="CP017834">
    <property type="protein sequence ID" value="APJ03929.1"/>
    <property type="molecule type" value="Genomic_DNA"/>
</dbReference>